<dbReference type="InterPro" id="IPR013094">
    <property type="entry name" value="AB_hydrolase_3"/>
</dbReference>
<evidence type="ECO:0000256" key="1">
    <source>
        <dbReference type="ARBA" id="ARBA00022801"/>
    </source>
</evidence>
<dbReference type="Gene3D" id="3.40.50.1820">
    <property type="entry name" value="alpha/beta hydrolase"/>
    <property type="match status" value="1"/>
</dbReference>
<organism evidence="3 4">
    <name type="scientific">Hyaloscypha variabilis (strain UAMH 11265 / GT02V1 / F)</name>
    <name type="common">Meliniomyces variabilis</name>
    <dbReference type="NCBI Taxonomy" id="1149755"/>
    <lineage>
        <taxon>Eukaryota</taxon>
        <taxon>Fungi</taxon>
        <taxon>Dikarya</taxon>
        <taxon>Ascomycota</taxon>
        <taxon>Pezizomycotina</taxon>
        <taxon>Leotiomycetes</taxon>
        <taxon>Helotiales</taxon>
        <taxon>Hyaloscyphaceae</taxon>
        <taxon>Hyaloscypha</taxon>
        <taxon>Hyaloscypha variabilis</taxon>
    </lineage>
</organism>
<gene>
    <name evidence="3" type="ORF">L207DRAFT_556711</name>
</gene>
<dbReference type="STRING" id="1149755.A0A2J6RD02"/>
<dbReference type="PANTHER" id="PTHR48081:SF8">
    <property type="entry name" value="ALPHA_BETA HYDROLASE FOLD-3 DOMAIN-CONTAINING PROTEIN-RELATED"/>
    <property type="match status" value="1"/>
</dbReference>
<dbReference type="InterPro" id="IPR050300">
    <property type="entry name" value="GDXG_lipolytic_enzyme"/>
</dbReference>
<dbReference type="EMBL" id="KZ613951">
    <property type="protein sequence ID" value="PMD36392.1"/>
    <property type="molecule type" value="Genomic_DNA"/>
</dbReference>
<evidence type="ECO:0000313" key="4">
    <source>
        <dbReference type="Proteomes" id="UP000235786"/>
    </source>
</evidence>
<dbReference type="Pfam" id="PF07859">
    <property type="entry name" value="Abhydrolase_3"/>
    <property type="match status" value="1"/>
</dbReference>
<evidence type="ECO:0000259" key="2">
    <source>
        <dbReference type="Pfam" id="PF07859"/>
    </source>
</evidence>
<sequence>MASNIARPPYDPELNKILTSLSFPPIITPEHIPAVRARPTAGPEQFLVGLPITHEDLFIKGPGGDIPISVFRSSTSASTKRPTILWFHGGGFFAGSRFGGIPNLLKFVQELDSVIITVEYRLGPEHPDPAPVEDGYASLVWISENSVELGIDATRLMIAGSSAGAGLAAGVALYARDHGGPAIYAQLLQSPMIDDRLETLANQQYTDDGTLTRGSAETGWNALLGSRRGGKGVSIYAAPGRATDLSGLPPAFIDGGDAEIFRDDIMAFASKFWAAGVQAELHIWGGAFHRFQAFAPKAAITVIADTTRDAWVRRILAA</sequence>
<dbReference type="SUPFAM" id="SSF53474">
    <property type="entry name" value="alpha/beta-Hydrolases"/>
    <property type="match status" value="1"/>
</dbReference>
<dbReference type="PANTHER" id="PTHR48081">
    <property type="entry name" value="AB HYDROLASE SUPERFAMILY PROTEIN C4A8.06C"/>
    <property type="match status" value="1"/>
</dbReference>
<keyword evidence="1 3" id="KW-0378">Hydrolase</keyword>
<evidence type="ECO:0000313" key="3">
    <source>
        <dbReference type="EMBL" id="PMD36392.1"/>
    </source>
</evidence>
<proteinExistence type="predicted"/>
<dbReference type="Proteomes" id="UP000235786">
    <property type="component" value="Unassembled WGS sequence"/>
</dbReference>
<keyword evidence="4" id="KW-1185">Reference proteome</keyword>
<name>A0A2J6RD02_HYAVF</name>
<dbReference type="OrthoDB" id="433474at2759"/>
<dbReference type="GO" id="GO:0016787">
    <property type="term" value="F:hydrolase activity"/>
    <property type="evidence" value="ECO:0007669"/>
    <property type="project" value="UniProtKB-KW"/>
</dbReference>
<accession>A0A2J6RD02</accession>
<feature type="domain" description="Alpha/beta hydrolase fold-3" evidence="2">
    <location>
        <begin position="84"/>
        <end position="292"/>
    </location>
</feature>
<protein>
    <submittedName>
        <fullName evidence="3">Alpha/beta-hydrolase</fullName>
    </submittedName>
</protein>
<dbReference type="InterPro" id="IPR029058">
    <property type="entry name" value="AB_hydrolase_fold"/>
</dbReference>
<dbReference type="AlphaFoldDB" id="A0A2J6RD02"/>
<reference evidence="3 4" key="1">
    <citation type="submission" date="2016-04" db="EMBL/GenBank/DDBJ databases">
        <title>A degradative enzymes factory behind the ericoid mycorrhizal symbiosis.</title>
        <authorList>
            <consortium name="DOE Joint Genome Institute"/>
            <person name="Martino E."/>
            <person name="Morin E."/>
            <person name="Grelet G."/>
            <person name="Kuo A."/>
            <person name="Kohler A."/>
            <person name="Daghino S."/>
            <person name="Barry K."/>
            <person name="Choi C."/>
            <person name="Cichocki N."/>
            <person name="Clum A."/>
            <person name="Copeland A."/>
            <person name="Hainaut M."/>
            <person name="Haridas S."/>
            <person name="Labutti K."/>
            <person name="Lindquist E."/>
            <person name="Lipzen A."/>
            <person name="Khouja H.-R."/>
            <person name="Murat C."/>
            <person name="Ohm R."/>
            <person name="Olson A."/>
            <person name="Spatafora J."/>
            <person name="Veneault-Fourrey C."/>
            <person name="Henrissat B."/>
            <person name="Grigoriev I."/>
            <person name="Martin F."/>
            <person name="Perotto S."/>
        </authorList>
    </citation>
    <scope>NUCLEOTIDE SEQUENCE [LARGE SCALE GENOMIC DNA]</scope>
    <source>
        <strain evidence="3 4">F</strain>
    </source>
</reference>